<dbReference type="Proteomes" id="UP000078148">
    <property type="component" value="Chromosome"/>
</dbReference>
<evidence type="ECO:0000313" key="6">
    <source>
        <dbReference type="EMBL" id="ANF94816.1"/>
    </source>
</evidence>
<evidence type="ECO:0000256" key="4">
    <source>
        <dbReference type="ARBA" id="ARBA00023163"/>
    </source>
</evidence>
<comment type="similarity">
    <text evidence="1">Belongs to the LysR transcriptional regulatory family.</text>
</comment>
<keyword evidence="4" id="KW-0804">Transcription</keyword>
<dbReference type="Gene3D" id="3.40.190.290">
    <property type="match status" value="1"/>
</dbReference>
<feature type="domain" description="HTH lysR-type" evidence="5">
    <location>
        <begin position="1"/>
        <end position="58"/>
    </location>
</feature>
<dbReference type="Gene3D" id="1.10.10.10">
    <property type="entry name" value="Winged helix-like DNA-binding domain superfamily/Winged helix DNA-binding domain"/>
    <property type="match status" value="1"/>
</dbReference>
<reference evidence="6 7" key="2">
    <citation type="journal article" date="2016" name="Int. J. Syst. Evol. Microbiol.">
        <title>Paenibacillus bovis sp. nov., isolated from raw yak (Bos grunniens) milk.</title>
        <authorList>
            <person name="Gao C."/>
            <person name="Han J."/>
            <person name="Liu Z."/>
            <person name="Xu X."/>
            <person name="Hang F."/>
            <person name="Wu Z."/>
        </authorList>
    </citation>
    <scope>NUCLEOTIDE SEQUENCE [LARGE SCALE GENOMIC DNA]</scope>
    <source>
        <strain evidence="6 7">BD3526</strain>
    </source>
</reference>
<dbReference type="STRING" id="1616788.AR543_01395"/>
<sequence>MESHDLRIFKQVADLQSVSKAAEKLGYVQPNVSQRIKSLEDELGVRLFVRNNRGVTLTEQGITLLDYANRVIQLLDEAVTLLHPAQSKDCLTIGASQTVSAVKIPQLFASFLGGAGHMDVKLKTKDKQHLLTMLSYGELDGAFVQGTYNTAQFDTVYRYWEEMILISSDSVTAVQNHAPVLIVNGDKNCIYRQQTLDYAKTHYLEHPIVMEFDSLEAILQAVHDGLGMSVVPAAVVHSRNNISMMQRHPLSTRIPIDFIIKHKKKQPSGLQKFIRFLQNQ</sequence>
<dbReference type="Pfam" id="PF03466">
    <property type="entry name" value="LysR_substrate"/>
    <property type="match status" value="1"/>
</dbReference>
<dbReference type="PANTHER" id="PTHR30126">
    <property type="entry name" value="HTH-TYPE TRANSCRIPTIONAL REGULATOR"/>
    <property type="match status" value="1"/>
</dbReference>
<dbReference type="InterPro" id="IPR036388">
    <property type="entry name" value="WH-like_DNA-bd_sf"/>
</dbReference>
<accession>A0A172ZB00</accession>
<reference evidence="7" key="1">
    <citation type="submission" date="2015-10" db="EMBL/GenBank/DDBJ databases">
        <title>Genome of Paenibacillus bovis sp. nov.</title>
        <authorList>
            <person name="Wu Z."/>
            <person name="Gao C."/>
            <person name="Liu Z."/>
            <person name="Zheng H."/>
        </authorList>
    </citation>
    <scope>NUCLEOTIDE SEQUENCE [LARGE SCALE GENOMIC DNA]</scope>
    <source>
        <strain evidence="7">BD3526</strain>
    </source>
</reference>
<dbReference type="EMBL" id="CP013023">
    <property type="protein sequence ID" value="ANF94816.1"/>
    <property type="molecule type" value="Genomic_DNA"/>
</dbReference>
<dbReference type="PROSITE" id="PS50931">
    <property type="entry name" value="HTH_LYSR"/>
    <property type="match status" value="1"/>
</dbReference>
<proteinExistence type="inferred from homology"/>
<dbReference type="InterPro" id="IPR000847">
    <property type="entry name" value="LysR_HTH_N"/>
</dbReference>
<dbReference type="AlphaFoldDB" id="A0A172ZB00"/>
<evidence type="ECO:0000256" key="2">
    <source>
        <dbReference type="ARBA" id="ARBA00023015"/>
    </source>
</evidence>
<dbReference type="SUPFAM" id="SSF46785">
    <property type="entry name" value="Winged helix' DNA-binding domain"/>
    <property type="match status" value="1"/>
</dbReference>
<evidence type="ECO:0000256" key="3">
    <source>
        <dbReference type="ARBA" id="ARBA00023125"/>
    </source>
</evidence>
<dbReference type="GO" id="GO:0003700">
    <property type="term" value="F:DNA-binding transcription factor activity"/>
    <property type="evidence" value="ECO:0007669"/>
    <property type="project" value="InterPro"/>
</dbReference>
<dbReference type="FunFam" id="1.10.10.10:FF:000001">
    <property type="entry name" value="LysR family transcriptional regulator"/>
    <property type="match status" value="1"/>
</dbReference>
<keyword evidence="7" id="KW-1185">Reference proteome</keyword>
<keyword evidence="2" id="KW-0805">Transcription regulation</keyword>
<protein>
    <submittedName>
        <fullName evidence="6">Transcriptional regulator</fullName>
    </submittedName>
</protein>
<dbReference type="SUPFAM" id="SSF53850">
    <property type="entry name" value="Periplasmic binding protein-like II"/>
    <property type="match status" value="1"/>
</dbReference>
<dbReference type="OrthoDB" id="8479357at2"/>
<dbReference type="GO" id="GO:0000976">
    <property type="term" value="F:transcription cis-regulatory region binding"/>
    <property type="evidence" value="ECO:0007669"/>
    <property type="project" value="TreeGrafter"/>
</dbReference>
<dbReference type="Pfam" id="PF00126">
    <property type="entry name" value="HTH_1"/>
    <property type="match status" value="1"/>
</dbReference>
<name>A0A172ZB00_9BACL</name>
<organism evidence="6 7">
    <name type="scientific">Paenibacillus bovis</name>
    <dbReference type="NCBI Taxonomy" id="1616788"/>
    <lineage>
        <taxon>Bacteria</taxon>
        <taxon>Bacillati</taxon>
        <taxon>Bacillota</taxon>
        <taxon>Bacilli</taxon>
        <taxon>Bacillales</taxon>
        <taxon>Paenibacillaceae</taxon>
        <taxon>Paenibacillus</taxon>
    </lineage>
</organism>
<evidence type="ECO:0000313" key="7">
    <source>
        <dbReference type="Proteomes" id="UP000078148"/>
    </source>
</evidence>
<dbReference type="RefSeq" id="WP_060531155.1">
    <property type="nucleotide sequence ID" value="NZ_CP013023.1"/>
</dbReference>
<dbReference type="PANTHER" id="PTHR30126:SF40">
    <property type="entry name" value="HTH-TYPE TRANSCRIPTIONAL REGULATOR GLTR"/>
    <property type="match status" value="1"/>
</dbReference>
<keyword evidence="3" id="KW-0238">DNA-binding</keyword>
<dbReference type="KEGG" id="pbv:AR543_01395"/>
<dbReference type="InterPro" id="IPR036390">
    <property type="entry name" value="WH_DNA-bd_sf"/>
</dbReference>
<dbReference type="PRINTS" id="PR00039">
    <property type="entry name" value="HTHLYSR"/>
</dbReference>
<evidence type="ECO:0000259" key="5">
    <source>
        <dbReference type="PROSITE" id="PS50931"/>
    </source>
</evidence>
<dbReference type="InterPro" id="IPR005119">
    <property type="entry name" value="LysR_subst-bd"/>
</dbReference>
<evidence type="ECO:0000256" key="1">
    <source>
        <dbReference type="ARBA" id="ARBA00009437"/>
    </source>
</evidence>
<gene>
    <name evidence="6" type="ORF">AR543_01395</name>
</gene>